<dbReference type="GO" id="GO:0006508">
    <property type="term" value="P:proteolysis"/>
    <property type="evidence" value="ECO:0007669"/>
    <property type="project" value="UniProtKB-KW"/>
</dbReference>
<dbReference type="Pfam" id="PF00665">
    <property type="entry name" value="rve"/>
    <property type="match status" value="1"/>
</dbReference>
<dbReference type="InterPro" id="IPR013083">
    <property type="entry name" value="Znf_RING/FYVE/PHD"/>
</dbReference>
<evidence type="ECO:0000256" key="3">
    <source>
        <dbReference type="ARBA" id="ARBA00022723"/>
    </source>
</evidence>
<dbReference type="PANTHER" id="PTHR37984">
    <property type="entry name" value="PROTEIN CBG26694"/>
    <property type="match status" value="1"/>
</dbReference>
<dbReference type="PROSITE" id="PS50994">
    <property type="entry name" value="INTEGRASE"/>
    <property type="match status" value="1"/>
</dbReference>
<dbReference type="InterPro" id="IPR041588">
    <property type="entry name" value="Integrase_H2C2"/>
</dbReference>
<evidence type="ECO:0000256" key="6">
    <source>
        <dbReference type="ARBA" id="ARBA00022833"/>
    </source>
</evidence>
<dbReference type="Gene3D" id="3.40.395.10">
    <property type="entry name" value="Adenoviral Proteinase, Chain A"/>
    <property type="match status" value="1"/>
</dbReference>
<dbReference type="EMBL" id="JAGEUA010000011">
    <property type="protein sequence ID" value="KAL0962083.1"/>
    <property type="molecule type" value="Genomic_DNA"/>
</dbReference>
<sequence length="682" mass="77858">MDLAIYKEIFSYKSHGTYPDGFSKTEKNSLRKKALNFEIEDGQLYYVRNRNTAKEKKAKVVKGAEEANTIFAEFHASSMGAHTGQNKTRDAISTRFYWPGMSQDIDKWVAQCEQCQANRSSLKQGTEYKPIEVKQPFELLGMDLIGKLSLTSDGYQYICVIIDYLTKWPQAYPLRSKTAKEVTECLIKFVHQFEAPKRVLTDQGKEFVNELNKHVCRTLNIKRSLCAPYHPQTNGLVERMNATIQRALCKLCQDRPMDWDKHLDAVMFGLRTKKQMTTKFSPFFLMFGREARYPCEIPEQYKIKQSVEETMTVEQVTESAVRMSEVLREAEVNIKTSQKKVKQNLCPSTNHFKVGDKVWRQNVRSQQRKGGKLEASYLGPFTITALEGKSADLENEKGVKASPPPPVHATASSGVLSGSTSPDVESRVKEAWEGKCLYVLISKIGPFKLFYSDIHRTAPTQYLESEVMNAYMYLLVQKFNKHSTKKAACIDSFEMSDIWKHKRAKVKIDPVKFKYIFGVINEHQHWTLTIMIPHEKRALFLDPLGETKSKIQKCQNVTRSFMIQKGYNVPKWGCDTIPHSCQQDGSSCGAFVLKFAECFLKDEPLHFSTSGKSVTALRMNIAACLLQNTANLKDLCHLCGEKNSGKKVTNWIGCDVCPRWFHCSCVQRSRKHKNYICPACQP</sequence>
<dbReference type="InterPro" id="IPR038765">
    <property type="entry name" value="Papain-like_cys_pep_sf"/>
</dbReference>
<dbReference type="Pfam" id="PF17921">
    <property type="entry name" value="Integrase_H2C2"/>
    <property type="match status" value="1"/>
</dbReference>
<dbReference type="SUPFAM" id="SSF54001">
    <property type="entry name" value="Cysteine proteinases"/>
    <property type="match status" value="1"/>
</dbReference>
<dbReference type="SUPFAM" id="SSF53098">
    <property type="entry name" value="Ribonuclease H-like"/>
    <property type="match status" value="1"/>
</dbReference>
<dbReference type="InterPro" id="IPR001584">
    <property type="entry name" value="Integrase_cat-core"/>
</dbReference>
<evidence type="ECO:0000256" key="9">
    <source>
        <dbReference type="SAM" id="MobiDB-lite"/>
    </source>
</evidence>
<proteinExistence type="inferred from homology"/>
<keyword evidence="6" id="KW-0862">Zinc</keyword>
<dbReference type="FunFam" id="1.10.340.70:FF:000001">
    <property type="entry name" value="Retrovirus-related Pol polyprotein from transposon gypsy-like Protein"/>
    <property type="match status" value="1"/>
</dbReference>
<dbReference type="Gene3D" id="1.10.340.70">
    <property type="match status" value="1"/>
</dbReference>
<dbReference type="InterPro" id="IPR019786">
    <property type="entry name" value="Zinc_finger_PHD-type_CS"/>
</dbReference>
<evidence type="ECO:0000259" key="10">
    <source>
        <dbReference type="PROSITE" id="PS50016"/>
    </source>
</evidence>
<evidence type="ECO:0000256" key="1">
    <source>
        <dbReference type="ARBA" id="ARBA00005234"/>
    </source>
</evidence>
<evidence type="ECO:0000259" key="11">
    <source>
        <dbReference type="PROSITE" id="PS50600"/>
    </source>
</evidence>
<keyword evidence="3" id="KW-0479">Metal-binding</keyword>
<dbReference type="InterPro" id="IPR003653">
    <property type="entry name" value="Peptidase_C48_C"/>
</dbReference>
<dbReference type="FunFam" id="3.30.420.10:FF:000032">
    <property type="entry name" value="Retrovirus-related Pol polyprotein from transposon 297-like Protein"/>
    <property type="match status" value="1"/>
</dbReference>
<evidence type="ECO:0000256" key="8">
    <source>
        <dbReference type="PROSITE-ProRule" id="PRU00146"/>
    </source>
</evidence>
<dbReference type="GO" id="GO:0008233">
    <property type="term" value="F:peptidase activity"/>
    <property type="evidence" value="ECO:0007669"/>
    <property type="project" value="UniProtKB-KW"/>
</dbReference>
<keyword evidence="14" id="KW-1185">Reference proteome</keyword>
<feature type="domain" description="PHD-type" evidence="10">
    <location>
        <begin position="633"/>
        <end position="682"/>
    </location>
</feature>
<dbReference type="InterPro" id="IPR011011">
    <property type="entry name" value="Znf_FYVE_PHD"/>
</dbReference>
<dbReference type="InterPro" id="IPR001965">
    <property type="entry name" value="Znf_PHD"/>
</dbReference>
<dbReference type="PROSITE" id="PS50016">
    <property type="entry name" value="ZF_PHD_2"/>
    <property type="match status" value="1"/>
</dbReference>
<dbReference type="Pfam" id="PF02902">
    <property type="entry name" value="Peptidase_C48"/>
    <property type="match status" value="1"/>
</dbReference>
<evidence type="ECO:0000256" key="2">
    <source>
        <dbReference type="ARBA" id="ARBA00022670"/>
    </source>
</evidence>
<protein>
    <recommendedName>
        <fullName evidence="7">Gypsy retrotransposon integrase-like protein 1</fullName>
    </recommendedName>
</protein>
<keyword evidence="4 8" id="KW-0863">Zinc-finger</keyword>
<dbReference type="Proteomes" id="UP001557470">
    <property type="component" value="Unassembled WGS sequence"/>
</dbReference>
<keyword evidence="5" id="KW-0378">Hydrolase</keyword>
<dbReference type="GO" id="GO:0008270">
    <property type="term" value="F:zinc ion binding"/>
    <property type="evidence" value="ECO:0007669"/>
    <property type="project" value="UniProtKB-KW"/>
</dbReference>
<dbReference type="AlphaFoldDB" id="A0ABD0WHK5"/>
<feature type="domain" description="Integrase catalytic" evidence="12">
    <location>
        <begin position="132"/>
        <end position="290"/>
    </location>
</feature>
<reference evidence="13 14" key="1">
    <citation type="submission" date="2024-06" db="EMBL/GenBank/DDBJ databases">
        <authorList>
            <person name="Pan Q."/>
            <person name="Wen M."/>
            <person name="Jouanno E."/>
            <person name="Zahm M."/>
            <person name="Klopp C."/>
            <person name="Cabau C."/>
            <person name="Louis A."/>
            <person name="Berthelot C."/>
            <person name="Parey E."/>
            <person name="Roest Crollius H."/>
            <person name="Montfort J."/>
            <person name="Robinson-Rechavi M."/>
            <person name="Bouchez O."/>
            <person name="Lampietro C."/>
            <person name="Lopez Roques C."/>
            <person name="Donnadieu C."/>
            <person name="Postlethwait J."/>
            <person name="Bobe J."/>
            <person name="Verreycken H."/>
            <person name="Guiguen Y."/>
        </authorList>
    </citation>
    <scope>NUCLEOTIDE SEQUENCE [LARGE SCALE GENOMIC DNA]</scope>
    <source>
        <strain evidence="13">Up_M1</strain>
        <tissue evidence="13">Testis</tissue>
    </source>
</reference>
<evidence type="ECO:0000259" key="12">
    <source>
        <dbReference type="PROSITE" id="PS50994"/>
    </source>
</evidence>
<dbReference type="PANTHER" id="PTHR37984:SF5">
    <property type="entry name" value="PROTEIN NYNRIN-LIKE"/>
    <property type="match status" value="1"/>
</dbReference>
<dbReference type="InterPro" id="IPR036397">
    <property type="entry name" value="RNaseH_sf"/>
</dbReference>
<keyword evidence="2" id="KW-0645">Protease</keyword>
<evidence type="ECO:0000256" key="4">
    <source>
        <dbReference type="ARBA" id="ARBA00022771"/>
    </source>
</evidence>
<dbReference type="Gene3D" id="3.30.420.10">
    <property type="entry name" value="Ribonuclease H-like superfamily/Ribonuclease H"/>
    <property type="match status" value="1"/>
</dbReference>
<comment type="similarity">
    <text evidence="1">Belongs to the peptidase C48 family.</text>
</comment>
<feature type="domain" description="Ubiquitin-like protease family profile" evidence="11">
    <location>
        <begin position="447"/>
        <end position="599"/>
    </location>
</feature>
<name>A0ABD0WHK5_UMBPY</name>
<dbReference type="Gene3D" id="3.30.40.10">
    <property type="entry name" value="Zinc/RING finger domain, C3HC4 (zinc finger)"/>
    <property type="match status" value="1"/>
</dbReference>
<evidence type="ECO:0000313" key="14">
    <source>
        <dbReference type="Proteomes" id="UP001557470"/>
    </source>
</evidence>
<dbReference type="InterPro" id="IPR050951">
    <property type="entry name" value="Retrovirus_Pol_polyprotein"/>
</dbReference>
<dbReference type="SMART" id="SM00249">
    <property type="entry name" value="PHD"/>
    <property type="match status" value="1"/>
</dbReference>
<organism evidence="13 14">
    <name type="scientific">Umbra pygmaea</name>
    <name type="common">Eastern mudminnow</name>
    <dbReference type="NCBI Taxonomy" id="75934"/>
    <lineage>
        <taxon>Eukaryota</taxon>
        <taxon>Metazoa</taxon>
        <taxon>Chordata</taxon>
        <taxon>Craniata</taxon>
        <taxon>Vertebrata</taxon>
        <taxon>Euteleostomi</taxon>
        <taxon>Actinopterygii</taxon>
        <taxon>Neopterygii</taxon>
        <taxon>Teleostei</taxon>
        <taxon>Protacanthopterygii</taxon>
        <taxon>Esociformes</taxon>
        <taxon>Umbridae</taxon>
        <taxon>Umbra</taxon>
    </lineage>
</organism>
<dbReference type="PROSITE" id="PS50600">
    <property type="entry name" value="ULP_PROTEASE"/>
    <property type="match status" value="1"/>
</dbReference>
<dbReference type="InterPro" id="IPR012337">
    <property type="entry name" value="RNaseH-like_sf"/>
</dbReference>
<feature type="region of interest" description="Disordered" evidence="9">
    <location>
        <begin position="396"/>
        <end position="421"/>
    </location>
</feature>
<dbReference type="InterPro" id="IPR019787">
    <property type="entry name" value="Znf_PHD-finger"/>
</dbReference>
<dbReference type="CDD" id="cd15517">
    <property type="entry name" value="PHD_TCF19_like"/>
    <property type="match status" value="1"/>
</dbReference>
<feature type="compositionally biased region" description="Polar residues" evidence="9">
    <location>
        <begin position="410"/>
        <end position="421"/>
    </location>
</feature>
<dbReference type="PROSITE" id="PS01359">
    <property type="entry name" value="ZF_PHD_1"/>
    <property type="match status" value="1"/>
</dbReference>
<accession>A0ABD0WHK5</accession>
<dbReference type="SUPFAM" id="SSF57903">
    <property type="entry name" value="FYVE/PHD zinc finger"/>
    <property type="match status" value="1"/>
</dbReference>
<evidence type="ECO:0000256" key="7">
    <source>
        <dbReference type="ARBA" id="ARBA00039658"/>
    </source>
</evidence>
<evidence type="ECO:0000313" key="13">
    <source>
        <dbReference type="EMBL" id="KAL0962083.1"/>
    </source>
</evidence>
<evidence type="ECO:0000256" key="5">
    <source>
        <dbReference type="ARBA" id="ARBA00022801"/>
    </source>
</evidence>
<gene>
    <name evidence="13" type="ORF">UPYG_G00335460</name>
</gene>
<comment type="caution">
    <text evidence="13">The sequence shown here is derived from an EMBL/GenBank/DDBJ whole genome shotgun (WGS) entry which is preliminary data.</text>
</comment>